<dbReference type="AlphaFoldDB" id="A0A9W8Z404"/>
<dbReference type="EMBL" id="JAPEVB010000001">
    <property type="protein sequence ID" value="KAJ4396222.1"/>
    <property type="molecule type" value="Genomic_DNA"/>
</dbReference>
<evidence type="ECO:0000256" key="6">
    <source>
        <dbReference type="ARBA" id="ARBA00023004"/>
    </source>
</evidence>
<keyword evidence="8" id="KW-0503">Monooxygenase</keyword>
<keyword evidence="3 7" id="KW-0349">Heme</keyword>
<evidence type="ECO:0000256" key="8">
    <source>
        <dbReference type="RuleBase" id="RU000461"/>
    </source>
</evidence>
<evidence type="ECO:0000256" key="1">
    <source>
        <dbReference type="ARBA" id="ARBA00001971"/>
    </source>
</evidence>
<keyword evidence="4 7" id="KW-0479">Metal-binding</keyword>
<dbReference type="PRINTS" id="PR00463">
    <property type="entry name" value="EP450I"/>
</dbReference>
<dbReference type="SUPFAM" id="SSF48264">
    <property type="entry name" value="Cytochrome P450"/>
    <property type="match status" value="1"/>
</dbReference>
<dbReference type="InterPro" id="IPR002401">
    <property type="entry name" value="Cyt_P450_E_grp-I"/>
</dbReference>
<gene>
    <name evidence="10" type="ORF">N0V93_000441</name>
</gene>
<dbReference type="GO" id="GO:0016705">
    <property type="term" value="F:oxidoreductase activity, acting on paired donors, with incorporation or reduction of molecular oxygen"/>
    <property type="evidence" value="ECO:0007669"/>
    <property type="project" value="InterPro"/>
</dbReference>
<evidence type="ECO:0000256" key="2">
    <source>
        <dbReference type="ARBA" id="ARBA00010617"/>
    </source>
</evidence>
<dbReference type="PROSITE" id="PS00086">
    <property type="entry name" value="CYTOCHROME_P450"/>
    <property type="match status" value="1"/>
</dbReference>
<evidence type="ECO:0000313" key="10">
    <source>
        <dbReference type="EMBL" id="KAJ4396222.1"/>
    </source>
</evidence>
<dbReference type="InterPro" id="IPR017972">
    <property type="entry name" value="Cyt_P450_CS"/>
</dbReference>
<dbReference type="GO" id="GO:0004497">
    <property type="term" value="F:monooxygenase activity"/>
    <property type="evidence" value="ECO:0007669"/>
    <property type="project" value="UniProtKB-KW"/>
</dbReference>
<evidence type="ECO:0000313" key="11">
    <source>
        <dbReference type="Proteomes" id="UP001140453"/>
    </source>
</evidence>
<protein>
    <recommendedName>
        <fullName evidence="12">Cytochrome P450</fullName>
    </recommendedName>
</protein>
<reference evidence="10" key="1">
    <citation type="submission" date="2022-10" db="EMBL/GenBank/DDBJ databases">
        <title>Tapping the CABI collections for fungal endophytes: first genome assemblies for Collariella, Neodidymelliopsis, Ascochyta clinopodiicola, Didymella pomorum, Didymosphaeria variabile, Neocosmospora piperis and Neocucurbitaria cava.</title>
        <authorList>
            <person name="Hill R."/>
        </authorList>
    </citation>
    <scope>NUCLEOTIDE SEQUENCE</scope>
    <source>
        <strain evidence="10">IMI 355082</strain>
    </source>
</reference>
<sequence length="495" mass="55898">MADAFITNAHRSDFLLVAVALSAVVYYVYGVLSSPLAKIPGPWYSNFTEFVVRWHWLQGQRAKYVHSLHQKYGPVVRVGPDEVDVTDVPSIKAIHTVKATYIKSPKFYKALSAPGVESVFSTTDIYTHRRHRKLLSGGFSESSLKSYLPIVEQRVNLAVKRMSQEMESSRGVADVFKWWLFMATDVIGELTFGESFRMLELGEKNDYSRNLEKIAGVSAKRNTFPWLAKLALKGVPIPGFADNTEVVQKNTKYTIESLQRYQNLVEKNPERPVPTLFTRLFKGEEEDTLTFKEIQDDATAYIVAGSDTTAITLTYLVWRVLQNPEIRDKLVHEVQQLPQNYSDHEVQALPYLNQTIEEALRLHPAASSALPRIVPQEGAEFAGNYLPPGSTVSTQAYSLHRNPSLYPDPEKFDPSRWAAPTKDMKDSMLPFGGGSRICIGMHLARLEMRLATARFFRAFPQAKVSNREGMCDDDMEQTLFFLGPPKGKRCLVECS</sequence>
<dbReference type="PANTHER" id="PTHR24305">
    <property type="entry name" value="CYTOCHROME P450"/>
    <property type="match status" value="1"/>
</dbReference>
<comment type="similarity">
    <text evidence="2 8">Belongs to the cytochrome P450 family.</text>
</comment>
<name>A0A9W8Z404_9PEZI</name>
<accession>A0A9W8Z404</accession>
<proteinExistence type="inferred from homology"/>
<keyword evidence="11" id="KW-1185">Reference proteome</keyword>
<dbReference type="Gene3D" id="1.10.630.10">
    <property type="entry name" value="Cytochrome P450"/>
    <property type="match status" value="1"/>
</dbReference>
<dbReference type="InterPro" id="IPR001128">
    <property type="entry name" value="Cyt_P450"/>
</dbReference>
<evidence type="ECO:0000256" key="4">
    <source>
        <dbReference type="ARBA" id="ARBA00022723"/>
    </source>
</evidence>
<dbReference type="GO" id="GO:0020037">
    <property type="term" value="F:heme binding"/>
    <property type="evidence" value="ECO:0007669"/>
    <property type="project" value="InterPro"/>
</dbReference>
<evidence type="ECO:0000256" key="5">
    <source>
        <dbReference type="ARBA" id="ARBA00023002"/>
    </source>
</evidence>
<keyword evidence="9" id="KW-0472">Membrane</keyword>
<dbReference type="InterPro" id="IPR050121">
    <property type="entry name" value="Cytochrome_P450_monoxygenase"/>
</dbReference>
<keyword evidence="9" id="KW-1133">Transmembrane helix</keyword>
<feature type="transmembrane region" description="Helical" evidence="9">
    <location>
        <begin position="12"/>
        <end position="32"/>
    </location>
</feature>
<dbReference type="OrthoDB" id="1470350at2759"/>
<comment type="cofactor">
    <cofactor evidence="1 7">
        <name>heme</name>
        <dbReference type="ChEBI" id="CHEBI:30413"/>
    </cofactor>
</comment>
<keyword evidence="9" id="KW-0812">Transmembrane</keyword>
<organism evidence="10 11">
    <name type="scientific">Gnomoniopsis smithogilvyi</name>
    <dbReference type="NCBI Taxonomy" id="1191159"/>
    <lineage>
        <taxon>Eukaryota</taxon>
        <taxon>Fungi</taxon>
        <taxon>Dikarya</taxon>
        <taxon>Ascomycota</taxon>
        <taxon>Pezizomycotina</taxon>
        <taxon>Sordariomycetes</taxon>
        <taxon>Sordariomycetidae</taxon>
        <taxon>Diaporthales</taxon>
        <taxon>Gnomoniaceae</taxon>
        <taxon>Gnomoniopsis</taxon>
    </lineage>
</organism>
<comment type="caution">
    <text evidence="10">The sequence shown here is derived from an EMBL/GenBank/DDBJ whole genome shotgun (WGS) entry which is preliminary data.</text>
</comment>
<dbReference type="CDD" id="cd11059">
    <property type="entry name" value="CYP_fungal"/>
    <property type="match status" value="1"/>
</dbReference>
<dbReference type="PRINTS" id="PR00385">
    <property type="entry name" value="P450"/>
</dbReference>
<evidence type="ECO:0000256" key="7">
    <source>
        <dbReference type="PIRSR" id="PIRSR602401-1"/>
    </source>
</evidence>
<dbReference type="PANTHER" id="PTHR24305:SF96">
    <property type="entry name" value="CYTOCHROME P450 MONOOXYGENASE STCB-RELATED"/>
    <property type="match status" value="1"/>
</dbReference>
<dbReference type="InterPro" id="IPR036396">
    <property type="entry name" value="Cyt_P450_sf"/>
</dbReference>
<evidence type="ECO:0008006" key="12">
    <source>
        <dbReference type="Google" id="ProtNLM"/>
    </source>
</evidence>
<feature type="binding site" description="axial binding residue" evidence="7">
    <location>
        <position position="438"/>
    </location>
    <ligand>
        <name>heme</name>
        <dbReference type="ChEBI" id="CHEBI:30413"/>
    </ligand>
    <ligandPart>
        <name>Fe</name>
        <dbReference type="ChEBI" id="CHEBI:18248"/>
    </ligandPart>
</feature>
<dbReference type="Pfam" id="PF00067">
    <property type="entry name" value="p450"/>
    <property type="match status" value="1"/>
</dbReference>
<dbReference type="Proteomes" id="UP001140453">
    <property type="component" value="Unassembled WGS sequence"/>
</dbReference>
<evidence type="ECO:0000256" key="9">
    <source>
        <dbReference type="SAM" id="Phobius"/>
    </source>
</evidence>
<keyword evidence="6 7" id="KW-0408">Iron</keyword>
<keyword evidence="5 8" id="KW-0560">Oxidoreductase</keyword>
<evidence type="ECO:0000256" key="3">
    <source>
        <dbReference type="ARBA" id="ARBA00022617"/>
    </source>
</evidence>
<dbReference type="GO" id="GO:0005506">
    <property type="term" value="F:iron ion binding"/>
    <property type="evidence" value="ECO:0007669"/>
    <property type="project" value="InterPro"/>
</dbReference>